<protein>
    <submittedName>
        <fullName evidence="1">Uncharacterized protein</fullName>
    </submittedName>
</protein>
<proteinExistence type="predicted"/>
<dbReference type="EMBL" id="BK015328">
    <property type="protein sequence ID" value="DAE01628.1"/>
    <property type="molecule type" value="Genomic_DNA"/>
</dbReference>
<evidence type="ECO:0000313" key="1">
    <source>
        <dbReference type="EMBL" id="DAE01628.1"/>
    </source>
</evidence>
<reference evidence="1" key="1">
    <citation type="journal article" date="2021" name="Proc. Natl. Acad. Sci. U.S.A.">
        <title>A Catalog of Tens of Thousands of Viruses from Human Metagenomes Reveals Hidden Associations with Chronic Diseases.</title>
        <authorList>
            <person name="Tisza M.J."/>
            <person name="Buck C.B."/>
        </authorList>
    </citation>
    <scope>NUCLEOTIDE SEQUENCE</scope>
    <source>
        <strain evidence="1">Ctkyp1</strain>
    </source>
</reference>
<sequence length="29" mass="3334">MLHFVCGTIIPQTGRKMCVLSKSWRILTN</sequence>
<accession>A0A8S5P614</accession>
<name>A0A8S5P614_9CAUD</name>
<organism evidence="1">
    <name type="scientific">Siphoviridae sp. ctkyp1</name>
    <dbReference type="NCBI Taxonomy" id="2825646"/>
    <lineage>
        <taxon>Viruses</taxon>
        <taxon>Duplodnaviria</taxon>
        <taxon>Heunggongvirae</taxon>
        <taxon>Uroviricota</taxon>
        <taxon>Caudoviricetes</taxon>
    </lineage>
</organism>